<feature type="domain" description="Acyl-CoA dehydrogenase/oxidase C-terminal" evidence="6">
    <location>
        <begin position="240"/>
        <end position="372"/>
    </location>
</feature>
<evidence type="ECO:0000313" key="9">
    <source>
        <dbReference type="Proteomes" id="UP000011717"/>
    </source>
</evidence>
<dbReference type="AlphaFoldDB" id="M2U600"/>
<evidence type="ECO:0000259" key="6">
    <source>
        <dbReference type="Pfam" id="PF00441"/>
    </source>
</evidence>
<evidence type="ECO:0000256" key="1">
    <source>
        <dbReference type="ARBA" id="ARBA00001974"/>
    </source>
</evidence>
<dbReference type="GO" id="GO:0050660">
    <property type="term" value="F:flavin adenine dinucleotide binding"/>
    <property type="evidence" value="ECO:0007669"/>
    <property type="project" value="InterPro"/>
</dbReference>
<dbReference type="Proteomes" id="UP000011717">
    <property type="component" value="Unassembled WGS sequence"/>
</dbReference>
<gene>
    <name evidence="8" type="ORF">C725_1329</name>
</gene>
<dbReference type="InterPro" id="IPR009100">
    <property type="entry name" value="AcylCoA_DH/oxidase_NM_dom_sf"/>
</dbReference>
<evidence type="ECO:0000313" key="8">
    <source>
        <dbReference type="EMBL" id="EMD83428.1"/>
    </source>
</evidence>
<accession>M2U600</accession>
<dbReference type="PATRIC" id="fig|1234595.3.peg.1333"/>
<dbReference type="Gene3D" id="1.10.540.10">
    <property type="entry name" value="Acyl-CoA dehydrogenase/oxidase, N-terminal domain"/>
    <property type="match status" value="1"/>
</dbReference>
<protein>
    <submittedName>
        <fullName evidence="8">Butyryl-CoA dehydrogenase</fullName>
    </submittedName>
</protein>
<dbReference type="OrthoDB" id="7328575at2"/>
<keyword evidence="4" id="KW-0274">FAD</keyword>
<evidence type="ECO:0000259" key="7">
    <source>
        <dbReference type="Pfam" id="PF02771"/>
    </source>
</evidence>
<dbReference type="InterPro" id="IPR036250">
    <property type="entry name" value="AcylCo_DH-like_C"/>
</dbReference>
<dbReference type="SUPFAM" id="SSF47203">
    <property type="entry name" value="Acyl-CoA dehydrogenase C-terminal domain-like"/>
    <property type="match status" value="1"/>
</dbReference>
<name>M2U600_9SPHN</name>
<dbReference type="Pfam" id="PF02771">
    <property type="entry name" value="Acyl-CoA_dh_N"/>
    <property type="match status" value="1"/>
</dbReference>
<organism evidence="8 9">
    <name type="scientific">Pacificimonas flava</name>
    <dbReference type="NCBI Taxonomy" id="1234595"/>
    <lineage>
        <taxon>Bacteria</taxon>
        <taxon>Pseudomonadati</taxon>
        <taxon>Pseudomonadota</taxon>
        <taxon>Alphaproteobacteria</taxon>
        <taxon>Sphingomonadales</taxon>
        <taxon>Sphingosinicellaceae</taxon>
        <taxon>Pacificimonas</taxon>
    </lineage>
</organism>
<dbReference type="CDD" id="cd00567">
    <property type="entry name" value="ACAD"/>
    <property type="match status" value="1"/>
</dbReference>
<keyword evidence="5" id="KW-0560">Oxidoreductase</keyword>
<evidence type="ECO:0000256" key="5">
    <source>
        <dbReference type="ARBA" id="ARBA00023002"/>
    </source>
</evidence>
<proteinExistence type="inferred from homology"/>
<dbReference type="InterPro" id="IPR037069">
    <property type="entry name" value="AcylCoA_DH/ox_N_sf"/>
</dbReference>
<feature type="domain" description="Acyl-CoA dehydrogenase/oxidase N-terminal" evidence="7">
    <location>
        <begin position="15"/>
        <end position="126"/>
    </location>
</feature>
<dbReference type="PANTHER" id="PTHR43884">
    <property type="entry name" value="ACYL-COA DEHYDROGENASE"/>
    <property type="match status" value="1"/>
</dbReference>
<reference evidence="8 9" key="1">
    <citation type="journal article" date="2013" name="Genome Announc.">
        <title>Draft Genome Sequence of Strain JLT2015T, Belonging to the Family Sphingomonadaceae of the Alphaproteobacteria.</title>
        <authorList>
            <person name="Tang K."/>
            <person name="Liu K."/>
            <person name="Li S."/>
            <person name="Jiao N."/>
        </authorList>
    </citation>
    <scope>NUCLEOTIDE SEQUENCE [LARGE SCALE GENOMIC DNA]</scope>
    <source>
        <strain evidence="8 9">JLT2015</strain>
    </source>
</reference>
<dbReference type="PANTHER" id="PTHR43884:SF20">
    <property type="entry name" value="ACYL-COA DEHYDROGENASE FADE28"/>
    <property type="match status" value="1"/>
</dbReference>
<evidence type="ECO:0000256" key="2">
    <source>
        <dbReference type="ARBA" id="ARBA00009347"/>
    </source>
</evidence>
<evidence type="ECO:0000256" key="3">
    <source>
        <dbReference type="ARBA" id="ARBA00022630"/>
    </source>
</evidence>
<comment type="similarity">
    <text evidence="2">Belongs to the acyl-CoA dehydrogenase family.</text>
</comment>
<keyword evidence="9" id="KW-1185">Reference proteome</keyword>
<evidence type="ECO:0000256" key="4">
    <source>
        <dbReference type="ARBA" id="ARBA00022827"/>
    </source>
</evidence>
<dbReference type="InterPro" id="IPR013786">
    <property type="entry name" value="AcylCoA_DH/ox_N"/>
</dbReference>
<dbReference type="GO" id="GO:0003995">
    <property type="term" value="F:acyl-CoA dehydrogenase activity"/>
    <property type="evidence" value="ECO:0007669"/>
    <property type="project" value="TreeGrafter"/>
</dbReference>
<dbReference type="SUPFAM" id="SSF56645">
    <property type="entry name" value="Acyl-CoA dehydrogenase NM domain-like"/>
    <property type="match status" value="1"/>
</dbReference>
<keyword evidence="3" id="KW-0285">Flavoprotein</keyword>
<dbReference type="InterPro" id="IPR009075">
    <property type="entry name" value="AcylCo_DH/oxidase_C"/>
</dbReference>
<comment type="cofactor">
    <cofactor evidence="1">
        <name>FAD</name>
        <dbReference type="ChEBI" id="CHEBI:57692"/>
    </cofactor>
</comment>
<comment type="caution">
    <text evidence="8">The sequence shown here is derived from an EMBL/GenBank/DDBJ whole genome shotgun (WGS) entry which is preliminary data.</text>
</comment>
<dbReference type="Pfam" id="PF00441">
    <property type="entry name" value="Acyl-CoA_dh_1"/>
    <property type="match status" value="1"/>
</dbReference>
<dbReference type="RefSeq" id="WP_008601156.1">
    <property type="nucleotide sequence ID" value="NZ_AMRV01000003.1"/>
</dbReference>
<sequence>MTTDISAALGQMGVSEEQADLLHVAAQFCREEWPPERARAMIEEERGYDPDLWRRIADLGWLGIALPEAHGGAGLGIGEVVPVAEQMGRTLMATPFLASTLAAQLLLMAGSAAQQARWLPRLASGELVGTLALGEPGDEMRALGENEEGGFLVSGTARLIEHAAAADLILLSVGSGANRRLAVLETATLPAGVLRRETLIDDTRRAFELTLRGFELPGAAVLRKEAAGPAVAHAELAGALLYAADMVGGAFRVIDYTADYLRTRKQFGKLIGSYQALKHPLVDAFIGYERARSHLYAAAHSFGDQERGEVAVRMAKAQAETAYAYAADRAIQFHGGFGFTYDCDAGLHRRRALYDASRFGDARTHRKRIADMLF</sequence>
<dbReference type="Gene3D" id="1.20.140.10">
    <property type="entry name" value="Butyryl-CoA Dehydrogenase, subunit A, domain 3"/>
    <property type="match status" value="1"/>
</dbReference>
<dbReference type="EMBL" id="AMRV01000003">
    <property type="protein sequence ID" value="EMD83428.1"/>
    <property type="molecule type" value="Genomic_DNA"/>
</dbReference>